<reference evidence="1" key="1">
    <citation type="journal article" date="2014" name="Nat. Commun.">
        <title>The tobacco genome sequence and its comparison with those of tomato and potato.</title>
        <authorList>
            <person name="Sierro N."/>
            <person name="Battey J.N."/>
            <person name="Ouadi S."/>
            <person name="Bakaher N."/>
            <person name="Bovet L."/>
            <person name="Willig A."/>
            <person name="Goepfert S."/>
            <person name="Peitsch M.C."/>
            <person name="Ivanov N.V."/>
        </authorList>
    </citation>
    <scope>NUCLEOTIDE SEQUENCE [LARGE SCALE GENOMIC DNA]</scope>
</reference>
<dbReference type="Proteomes" id="UP000790787">
    <property type="component" value="Chromosome 14"/>
</dbReference>
<protein>
    <submittedName>
        <fullName evidence="2">Uncharacterized protein LOC142169007</fullName>
    </submittedName>
</protein>
<sequence length="238" mass="28217">MLYGTANNEMYITVVYTKCIAAERKELWSSLEGVHLVVNGPWSIRGDFNVILDPDEKRGGNPHRMHRSFDFINCMDNCEVTDLGFVGPRFTWCNNQKPRKKIWKRLDRKDQHAGIKYFRFLNFWTDQPTFMQFIEEAWNTQVTRNSMWILQQKIKILSRKLTQWSREVVGNVFEQVNHWEDRMKTLEGLDLARNDELSWEELNRGQAEYIKWIGMQETLLKQKAQVSGLKKEIAIPNT</sequence>
<evidence type="ECO:0000313" key="2">
    <source>
        <dbReference type="RefSeq" id="XP_075086300.1"/>
    </source>
</evidence>
<evidence type="ECO:0000313" key="1">
    <source>
        <dbReference type="Proteomes" id="UP000790787"/>
    </source>
</evidence>
<gene>
    <name evidence="2" type="primary">LOC142169007</name>
</gene>
<organism evidence="1 2">
    <name type="scientific">Nicotiana tabacum</name>
    <name type="common">Common tobacco</name>
    <dbReference type="NCBI Taxonomy" id="4097"/>
    <lineage>
        <taxon>Eukaryota</taxon>
        <taxon>Viridiplantae</taxon>
        <taxon>Streptophyta</taxon>
        <taxon>Embryophyta</taxon>
        <taxon>Tracheophyta</taxon>
        <taxon>Spermatophyta</taxon>
        <taxon>Magnoliopsida</taxon>
        <taxon>eudicotyledons</taxon>
        <taxon>Gunneridae</taxon>
        <taxon>Pentapetalae</taxon>
        <taxon>asterids</taxon>
        <taxon>lamiids</taxon>
        <taxon>Solanales</taxon>
        <taxon>Solanaceae</taxon>
        <taxon>Nicotianoideae</taxon>
        <taxon>Nicotianeae</taxon>
        <taxon>Nicotiana</taxon>
    </lineage>
</organism>
<keyword evidence="1" id="KW-1185">Reference proteome</keyword>
<dbReference type="RefSeq" id="XP_075086300.1">
    <property type="nucleotide sequence ID" value="XM_075230199.1"/>
</dbReference>
<proteinExistence type="predicted"/>
<name>A0AC58SMW4_TOBAC</name>
<reference evidence="2" key="2">
    <citation type="submission" date="2025-08" db="UniProtKB">
        <authorList>
            <consortium name="RefSeq"/>
        </authorList>
    </citation>
    <scope>IDENTIFICATION</scope>
    <source>
        <tissue evidence="2">Leaf</tissue>
    </source>
</reference>
<accession>A0AC58SMW4</accession>